<dbReference type="InterPro" id="IPR051531">
    <property type="entry name" value="N-acetyltransferase"/>
</dbReference>
<dbReference type="KEGG" id="cmb:CSW64_18520"/>
<evidence type="ECO:0000259" key="4">
    <source>
        <dbReference type="PROSITE" id="PS51186"/>
    </source>
</evidence>
<dbReference type="InterPro" id="IPR016181">
    <property type="entry name" value="Acyl_CoA_acyltransferase"/>
</dbReference>
<dbReference type="PANTHER" id="PTHR43792">
    <property type="entry name" value="GNAT FAMILY, PUTATIVE (AFU_ORTHOLOGUE AFUA_3G00765)-RELATED-RELATED"/>
    <property type="match status" value="1"/>
</dbReference>
<evidence type="ECO:0000256" key="1">
    <source>
        <dbReference type="ARBA" id="ARBA00022679"/>
    </source>
</evidence>
<evidence type="ECO:0000313" key="5">
    <source>
        <dbReference type="EMBL" id="ATQ44238.1"/>
    </source>
</evidence>
<sequence length="203" mass="22637">MSLLEWIAPEPNLALEGEGVRLRPPRRKDYSEWAALRQASRGFLQPWEPTWAPDELSLVSFQRRLTAWRRGRELDQMYAFFVYRKADGALTGGVTLNNVRRGVAQTATVGYWSGQTTARNGHTLAAVKTLIPFAFGPLGLHRLEAACLPTNDASGNLLLKAGFTEEGYAKAYLKINGDWRDHRLFGLVSRGVSRGRPREGLPG</sequence>
<evidence type="ECO:0000256" key="3">
    <source>
        <dbReference type="ARBA" id="ARBA00038502"/>
    </source>
</evidence>
<dbReference type="SUPFAM" id="SSF55729">
    <property type="entry name" value="Acyl-CoA N-acyltransferases (Nat)"/>
    <property type="match status" value="1"/>
</dbReference>
<name>A0A2D2B1Z1_9CAUL</name>
<protein>
    <submittedName>
        <fullName evidence="5">30S ribosomal protein S5 alanine N-acetyltransferase</fullName>
    </submittedName>
</protein>
<reference evidence="5 6" key="1">
    <citation type="submission" date="2017-10" db="EMBL/GenBank/DDBJ databases">
        <title>Genome sequence of Caulobacter mirabilis FWC38.</title>
        <authorList>
            <person name="Fiebig A."/>
            <person name="Crosson S."/>
        </authorList>
    </citation>
    <scope>NUCLEOTIDE SEQUENCE [LARGE SCALE GENOMIC DNA]</scope>
    <source>
        <strain evidence="5 6">FWC 38</strain>
    </source>
</reference>
<keyword evidence="1 5" id="KW-0808">Transferase</keyword>
<dbReference type="GO" id="GO:0008999">
    <property type="term" value="F:protein-N-terminal-alanine acetyltransferase activity"/>
    <property type="evidence" value="ECO:0007669"/>
    <property type="project" value="TreeGrafter"/>
</dbReference>
<keyword evidence="6" id="KW-1185">Reference proteome</keyword>
<dbReference type="Pfam" id="PF13302">
    <property type="entry name" value="Acetyltransf_3"/>
    <property type="match status" value="1"/>
</dbReference>
<feature type="domain" description="N-acetyltransferase" evidence="4">
    <location>
        <begin position="20"/>
        <end position="186"/>
    </location>
</feature>
<dbReference type="PROSITE" id="PS51186">
    <property type="entry name" value="GNAT"/>
    <property type="match status" value="1"/>
</dbReference>
<dbReference type="EMBL" id="CP024201">
    <property type="protein sequence ID" value="ATQ44238.1"/>
    <property type="molecule type" value="Genomic_DNA"/>
</dbReference>
<comment type="similarity">
    <text evidence="3">Belongs to the acetyltransferase family. RimJ subfamily.</text>
</comment>
<dbReference type="OrthoDB" id="9801669at2"/>
<dbReference type="Proteomes" id="UP000228945">
    <property type="component" value="Chromosome"/>
</dbReference>
<proteinExistence type="inferred from homology"/>
<dbReference type="AlphaFoldDB" id="A0A2D2B1Z1"/>
<keyword evidence="2" id="KW-0012">Acyltransferase</keyword>
<dbReference type="GO" id="GO:0005737">
    <property type="term" value="C:cytoplasm"/>
    <property type="evidence" value="ECO:0007669"/>
    <property type="project" value="TreeGrafter"/>
</dbReference>
<organism evidence="5 6">
    <name type="scientific">Caulobacter mirabilis</name>
    <dbReference type="NCBI Taxonomy" id="69666"/>
    <lineage>
        <taxon>Bacteria</taxon>
        <taxon>Pseudomonadati</taxon>
        <taxon>Pseudomonadota</taxon>
        <taxon>Alphaproteobacteria</taxon>
        <taxon>Caulobacterales</taxon>
        <taxon>Caulobacteraceae</taxon>
        <taxon>Caulobacter</taxon>
    </lineage>
</organism>
<dbReference type="InterPro" id="IPR000182">
    <property type="entry name" value="GNAT_dom"/>
</dbReference>
<accession>A0A2D2B1Z1</accession>
<dbReference type="Gene3D" id="3.40.630.30">
    <property type="match status" value="1"/>
</dbReference>
<dbReference type="GO" id="GO:0005840">
    <property type="term" value="C:ribosome"/>
    <property type="evidence" value="ECO:0007669"/>
    <property type="project" value="UniProtKB-KW"/>
</dbReference>
<dbReference type="RefSeq" id="WP_099623486.1">
    <property type="nucleotide sequence ID" value="NZ_CP024201.1"/>
</dbReference>
<gene>
    <name evidence="5" type="ORF">CSW64_18520</name>
</gene>
<dbReference type="PANTHER" id="PTHR43792:SF8">
    <property type="entry name" value="[RIBOSOMAL PROTEIN US5]-ALANINE N-ACETYLTRANSFERASE"/>
    <property type="match status" value="1"/>
</dbReference>
<evidence type="ECO:0000256" key="2">
    <source>
        <dbReference type="ARBA" id="ARBA00023315"/>
    </source>
</evidence>
<evidence type="ECO:0000313" key="6">
    <source>
        <dbReference type="Proteomes" id="UP000228945"/>
    </source>
</evidence>
<keyword evidence="5" id="KW-0687">Ribonucleoprotein</keyword>
<keyword evidence="5" id="KW-0689">Ribosomal protein</keyword>